<dbReference type="PANTHER" id="PTHR13812:SF19">
    <property type="entry name" value="KETIMINE REDUCTASE MU-CRYSTALLIN"/>
    <property type="match status" value="1"/>
</dbReference>
<dbReference type="InterPro" id="IPR003462">
    <property type="entry name" value="ODC_Mu_crystall"/>
</dbReference>
<accession>A0A3D3R504</accession>
<evidence type="ECO:0000256" key="1">
    <source>
        <dbReference type="ARBA" id="ARBA00008903"/>
    </source>
</evidence>
<dbReference type="PANTHER" id="PTHR13812">
    <property type="entry name" value="KETIMINE REDUCTASE MU-CRYSTALLIN"/>
    <property type="match status" value="1"/>
</dbReference>
<comment type="similarity">
    <text evidence="1">Belongs to the ornithine cyclodeaminase/mu-crystallin family.</text>
</comment>
<dbReference type="Gene3D" id="3.30.1780.10">
    <property type="entry name" value="ornithine cyclodeaminase, domain 1"/>
    <property type="match status" value="1"/>
</dbReference>
<protein>
    <submittedName>
        <fullName evidence="2">Ornithine cyclodeaminase</fullName>
    </submittedName>
</protein>
<reference evidence="2 3" key="1">
    <citation type="journal article" date="2018" name="Nat. Biotechnol.">
        <title>A standardized bacterial taxonomy based on genome phylogeny substantially revises the tree of life.</title>
        <authorList>
            <person name="Parks D.H."/>
            <person name="Chuvochina M."/>
            <person name="Waite D.W."/>
            <person name="Rinke C."/>
            <person name="Skarshewski A."/>
            <person name="Chaumeil P.A."/>
            <person name="Hugenholtz P."/>
        </authorList>
    </citation>
    <scope>NUCLEOTIDE SEQUENCE [LARGE SCALE GENOMIC DNA]</scope>
    <source>
        <strain evidence="2">UBA9375</strain>
    </source>
</reference>
<gene>
    <name evidence="2" type="ORF">DIT97_08915</name>
</gene>
<dbReference type="Pfam" id="PF02423">
    <property type="entry name" value="OCD_Mu_crystall"/>
    <property type="match status" value="1"/>
</dbReference>
<name>A0A3D3R504_9PLAN</name>
<dbReference type="PIRSF" id="PIRSF001439">
    <property type="entry name" value="CryM"/>
    <property type="match status" value="1"/>
</dbReference>
<organism evidence="2 3">
    <name type="scientific">Gimesia maris</name>
    <dbReference type="NCBI Taxonomy" id="122"/>
    <lineage>
        <taxon>Bacteria</taxon>
        <taxon>Pseudomonadati</taxon>
        <taxon>Planctomycetota</taxon>
        <taxon>Planctomycetia</taxon>
        <taxon>Planctomycetales</taxon>
        <taxon>Planctomycetaceae</taxon>
        <taxon>Gimesia</taxon>
    </lineage>
</organism>
<sequence length="318" mass="35254">MAALYITEDDVRSLMDMEKSILITHKVFKELAAGRANNEPRQRVKAPGIMLHTMSAASEYLGYVGWKAYTTTRDAAQFHVAIYDQETGEMRALIEGDFLGQLRTGAASGVATEYMARPDSKVVGLFGTGLQARTQLQAVCLTRKIEFVSVYSRNFEHCSKFAEEMTELCDVEVTASHSPDETAAEKDIVICATSSKTPLFDGRVLDEGTHLNVIGSNHRSRREIDRTTIKRADVIVCDDIEQCKIEAGDFMQPVDEGITDWRLMHNLCEIVAERETGRATDDQVTLFKSVGLAVEDIAMGVKVYELALEEGLGVDLPF</sequence>
<dbReference type="SUPFAM" id="SSF51735">
    <property type="entry name" value="NAD(P)-binding Rossmann-fold domains"/>
    <property type="match status" value="1"/>
</dbReference>
<comment type="caution">
    <text evidence="2">The sequence shown here is derived from an EMBL/GenBank/DDBJ whole genome shotgun (WGS) entry which is preliminary data.</text>
</comment>
<dbReference type="GO" id="GO:0019752">
    <property type="term" value="P:carboxylic acid metabolic process"/>
    <property type="evidence" value="ECO:0007669"/>
    <property type="project" value="UniProtKB-ARBA"/>
</dbReference>
<dbReference type="EMBL" id="DQAY01000053">
    <property type="protein sequence ID" value="HCO23162.1"/>
    <property type="molecule type" value="Genomic_DNA"/>
</dbReference>
<dbReference type="InterPro" id="IPR023401">
    <property type="entry name" value="ODC_N"/>
</dbReference>
<dbReference type="Gene3D" id="3.40.50.720">
    <property type="entry name" value="NAD(P)-binding Rossmann-like Domain"/>
    <property type="match status" value="1"/>
</dbReference>
<dbReference type="FunFam" id="3.40.50.720:FF:000311">
    <property type="entry name" value="Ornithine cyclodeaminase"/>
    <property type="match status" value="1"/>
</dbReference>
<evidence type="ECO:0000313" key="2">
    <source>
        <dbReference type="EMBL" id="HCO23162.1"/>
    </source>
</evidence>
<dbReference type="GO" id="GO:0005737">
    <property type="term" value="C:cytoplasm"/>
    <property type="evidence" value="ECO:0007669"/>
    <property type="project" value="TreeGrafter"/>
</dbReference>
<dbReference type="AlphaFoldDB" id="A0A3D3R504"/>
<dbReference type="InterPro" id="IPR036291">
    <property type="entry name" value="NAD(P)-bd_dom_sf"/>
</dbReference>
<proteinExistence type="inferred from homology"/>
<evidence type="ECO:0000313" key="3">
    <source>
        <dbReference type="Proteomes" id="UP000263642"/>
    </source>
</evidence>
<dbReference type="Proteomes" id="UP000263642">
    <property type="component" value="Unassembled WGS sequence"/>
</dbReference>
<dbReference type="GO" id="GO:0016491">
    <property type="term" value="F:oxidoreductase activity"/>
    <property type="evidence" value="ECO:0007669"/>
    <property type="project" value="UniProtKB-ARBA"/>
</dbReference>
<dbReference type="RefSeq" id="WP_278440697.1">
    <property type="nucleotide sequence ID" value="NZ_CAXBMG010000016.1"/>
</dbReference>